<dbReference type="Pfam" id="PF03466">
    <property type="entry name" value="LysR_substrate"/>
    <property type="match status" value="1"/>
</dbReference>
<evidence type="ECO:0000259" key="5">
    <source>
        <dbReference type="PROSITE" id="PS50931"/>
    </source>
</evidence>
<dbReference type="InterPro" id="IPR036390">
    <property type="entry name" value="WH_DNA-bd_sf"/>
</dbReference>
<gene>
    <name evidence="6" type="ORF">C6Y53_00350</name>
</gene>
<dbReference type="SUPFAM" id="SSF46785">
    <property type="entry name" value="Winged helix' DNA-binding domain"/>
    <property type="match status" value="1"/>
</dbReference>
<evidence type="ECO:0000256" key="1">
    <source>
        <dbReference type="ARBA" id="ARBA00009437"/>
    </source>
</evidence>
<dbReference type="EMBL" id="CP027665">
    <property type="protein sequence ID" value="AVO36309.1"/>
    <property type="molecule type" value="Genomic_DNA"/>
</dbReference>
<evidence type="ECO:0000256" key="4">
    <source>
        <dbReference type="ARBA" id="ARBA00023163"/>
    </source>
</evidence>
<dbReference type="PROSITE" id="PS50931">
    <property type="entry name" value="HTH_LYSR"/>
    <property type="match status" value="1"/>
</dbReference>
<name>A0A2S0MKA8_9RHOB</name>
<dbReference type="PANTHER" id="PTHR30537">
    <property type="entry name" value="HTH-TYPE TRANSCRIPTIONAL REGULATOR"/>
    <property type="match status" value="1"/>
</dbReference>
<dbReference type="GO" id="GO:0043565">
    <property type="term" value="F:sequence-specific DNA binding"/>
    <property type="evidence" value="ECO:0007669"/>
    <property type="project" value="TreeGrafter"/>
</dbReference>
<dbReference type="AlphaFoldDB" id="A0A2S0MKA8"/>
<dbReference type="InterPro" id="IPR036388">
    <property type="entry name" value="WH-like_DNA-bd_sf"/>
</dbReference>
<dbReference type="PANTHER" id="PTHR30537:SF74">
    <property type="entry name" value="HTH-TYPE TRANSCRIPTIONAL REGULATOR TRPI"/>
    <property type="match status" value="1"/>
</dbReference>
<accession>A0A2S0MKA8</accession>
<keyword evidence="3" id="KW-0238">DNA-binding</keyword>
<dbReference type="KEGG" id="thas:C6Y53_00350"/>
<evidence type="ECO:0000256" key="3">
    <source>
        <dbReference type="ARBA" id="ARBA00023125"/>
    </source>
</evidence>
<keyword evidence="2" id="KW-0805">Transcription regulation</keyword>
<dbReference type="InterPro" id="IPR058163">
    <property type="entry name" value="LysR-type_TF_proteobact-type"/>
</dbReference>
<evidence type="ECO:0000313" key="7">
    <source>
        <dbReference type="Proteomes" id="UP000237655"/>
    </source>
</evidence>
<feature type="domain" description="HTH lysR-type" evidence="5">
    <location>
        <begin position="5"/>
        <end position="62"/>
    </location>
</feature>
<protein>
    <submittedName>
        <fullName evidence="6">LysR family transcriptional regulator</fullName>
    </submittedName>
</protein>
<reference evidence="7" key="1">
    <citation type="submission" date="2018-03" db="EMBL/GenBank/DDBJ databases">
        <title>Genomic analysis of the strain SH-1 isolated from shrimp intestine.</title>
        <authorList>
            <person name="Kim Y.-S."/>
            <person name="Kim S.-E."/>
            <person name="Kim K.-H."/>
        </authorList>
    </citation>
    <scope>NUCLEOTIDE SEQUENCE [LARGE SCALE GENOMIC DNA]</scope>
    <source>
        <strain evidence="7">SH-1</strain>
    </source>
</reference>
<sequence>MIANVPFSALRAFEAVVRRAGFSAAAEELGVSQSAVSQHVRTLEQWLGRELLTRGARQSVPTPDGVRLAQAISEGLGRISEVCIDLRDRRRDDDRIVVGCPPGFAFLWLFPRLMQFDQAHPDLSVSIATEVGRSSPGDVDIGIRYGYGDHPGMQVEHLMHERVFPVCAPSLLRAADPLIRLSDLTRQTLLQDEYSGFGADSPNWEFWARDCGLTLRAPRRSRQFGQSNLVVQAAVEGIGVALGREPLVVDALRDGRLVRPFPQIARSPLSYWLVRPRRRPATAGLAAFRGWIHQAAATQPGIPDAVLA</sequence>
<dbReference type="InterPro" id="IPR000847">
    <property type="entry name" value="LysR_HTH_N"/>
</dbReference>
<proteinExistence type="inferred from homology"/>
<keyword evidence="4" id="KW-0804">Transcription</keyword>
<dbReference type="Gene3D" id="1.10.10.10">
    <property type="entry name" value="Winged helix-like DNA-binding domain superfamily/Winged helix DNA-binding domain"/>
    <property type="match status" value="1"/>
</dbReference>
<dbReference type="PRINTS" id="PR00039">
    <property type="entry name" value="HTHLYSR"/>
</dbReference>
<dbReference type="InterPro" id="IPR005119">
    <property type="entry name" value="LysR_subst-bd"/>
</dbReference>
<keyword evidence="7" id="KW-1185">Reference proteome</keyword>
<comment type="similarity">
    <text evidence="1">Belongs to the LysR transcriptional regulatory family.</text>
</comment>
<evidence type="ECO:0000256" key="2">
    <source>
        <dbReference type="ARBA" id="ARBA00023015"/>
    </source>
</evidence>
<organism evidence="6 7">
    <name type="scientific">Pukyongiella litopenaei</name>
    <dbReference type="NCBI Taxonomy" id="2605946"/>
    <lineage>
        <taxon>Bacteria</taxon>
        <taxon>Pseudomonadati</taxon>
        <taxon>Pseudomonadota</taxon>
        <taxon>Alphaproteobacteria</taxon>
        <taxon>Rhodobacterales</taxon>
        <taxon>Paracoccaceae</taxon>
        <taxon>Pukyongiella</taxon>
    </lineage>
</organism>
<dbReference type="Pfam" id="PF00126">
    <property type="entry name" value="HTH_1"/>
    <property type="match status" value="1"/>
</dbReference>
<dbReference type="CDD" id="cd08432">
    <property type="entry name" value="PBP2_GcdR_TrpI_HvrB_AmpR_like"/>
    <property type="match status" value="1"/>
</dbReference>
<evidence type="ECO:0000313" key="6">
    <source>
        <dbReference type="EMBL" id="AVO36309.1"/>
    </source>
</evidence>
<dbReference type="GO" id="GO:0003700">
    <property type="term" value="F:DNA-binding transcription factor activity"/>
    <property type="evidence" value="ECO:0007669"/>
    <property type="project" value="InterPro"/>
</dbReference>
<dbReference type="Proteomes" id="UP000237655">
    <property type="component" value="Chromosome"/>
</dbReference>
<dbReference type="SUPFAM" id="SSF53850">
    <property type="entry name" value="Periplasmic binding protein-like II"/>
    <property type="match status" value="1"/>
</dbReference>
<dbReference type="GO" id="GO:0006351">
    <property type="term" value="P:DNA-templated transcription"/>
    <property type="evidence" value="ECO:0007669"/>
    <property type="project" value="TreeGrafter"/>
</dbReference>
<dbReference type="Gene3D" id="3.40.190.10">
    <property type="entry name" value="Periplasmic binding protein-like II"/>
    <property type="match status" value="2"/>
</dbReference>